<dbReference type="EMBL" id="JADOXO010000528">
    <property type="protein sequence ID" value="KAF9803144.1"/>
    <property type="molecule type" value="Genomic_DNA"/>
</dbReference>
<evidence type="ECO:0000313" key="3">
    <source>
        <dbReference type="Proteomes" id="UP000639403"/>
    </source>
</evidence>
<sequence>MVIEPLTGGAAPATWTPLLPPSWTQTPHGRQLATLVLADETIAVEGTTLPAAACRSEKRSIEPMSAVSYIAGTSGVDAHEGMLGDARGSAPLRVTEQDDAAELIDIGVGNRGDIAAGEGCWRLRERVARRRRGLSDYRRVRSKCGTNSPRGLRRRNRRGA</sequence>
<evidence type="ECO:0000256" key="1">
    <source>
        <dbReference type="SAM" id="MobiDB-lite"/>
    </source>
</evidence>
<reference evidence="2" key="1">
    <citation type="submission" date="2020-11" db="EMBL/GenBank/DDBJ databases">
        <authorList>
            <person name="Koelle M."/>
            <person name="Horta M.A.C."/>
            <person name="Nowrousian M."/>
            <person name="Ohm R.A."/>
            <person name="Benz P."/>
            <person name="Pilgard A."/>
        </authorList>
    </citation>
    <scope>NUCLEOTIDE SEQUENCE</scope>
    <source>
        <strain evidence="2">FPRL280</strain>
    </source>
</reference>
<feature type="compositionally biased region" description="Basic residues" evidence="1">
    <location>
        <begin position="151"/>
        <end position="160"/>
    </location>
</feature>
<proteinExistence type="predicted"/>
<protein>
    <submittedName>
        <fullName evidence="2">Uncharacterized protein</fullName>
    </submittedName>
</protein>
<dbReference type="AlphaFoldDB" id="A0A8H7NTV4"/>
<dbReference type="Proteomes" id="UP000639403">
    <property type="component" value="Unassembled WGS sequence"/>
</dbReference>
<name>A0A8H7NTV4_9APHY</name>
<gene>
    <name evidence="2" type="ORF">IEO21_09751</name>
</gene>
<evidence type="ECO:0000313" key="2">
    <source>
        <dbReference type="EMBL" id="KAF9803144.1"/>
    </source>
</evidence>
<reference evidence="2" key="2">
    <citation type="journal article" name="Front. Microbiol.">
        <title>Degradative Capacity of Two Strains of Rhodonia placenta: From Phenotype to Genotype.</title>
        <authorList>
            <person name="Kolle M."/>
            <person name="Horta M.A.C."/>
            <person name="Nowrousian M."/>
            <person name="Ohm R.A."/>
            <person name="Benz J.P."/>
            <person name="Pilgard A."/>
        </authorList>
    </citation>
    <scope>NUCLEOTIDE SEQUENCE</scope>
    <source>
        <strain evidence="2">FPRL280</strain>
    </source>
</reference>
<organism evidence="2 3">
    <name type="scientific">Rhodonia placenta</name>
    <dbReference type="NCBI Taxonomy" id="104341"/>
    <lineage>
        <taxon>Eukaryota</taxon>
        <taxon>Fungi</taxon>
        <taxon>Dikarya</taxon>
        <taxon>Basidiomycota</taxon>
        <taxon>Agaricomycotina</taxon>
        <taxon>Agaricomycetes</taxon>
        <taxon>Polyporales</taxon>
        <taxon>Adustoporiaceae</taxon>
        <taxon>Rhodonia</taxon>
    </lineage>
</organism>
<feature type="region of interest" description="Disordered" evidence="1">
    <location>
        <begin position="139"/>
        <end position="160"/>
    </location>
</feature>
<comment type="caution">
    <text evidence="2">The sequence shown here is derived from an EMBL/GenBank/DDBJ whole genome shotgun (WGS) entry which is preliminary data.</text>
</comment>
<accession>A0A8H7NTV4</accession>